<evidence type="ECO:0000313" key="1">
    <source>
        <dbReference type="EMBL" id="APG15954.1"/>
    </source>
</evidence>
<reference evidence="1 2" key="1">
    <citation type="submission" date="2016-11" db="EMBL/GenBank/DDBJ databases">
        <title>Complete Genome Sequence of Bradyrhizobium sp. strain J5, an isolated from soybean nodule in Hokkaido.</title>
        <authorList>
            <person name="Kanehara K."/>
        </authorList>
    </citation>
    <scope>NUCLEOTIDE SEQUENCE [LARGE SCALE GENOMIC DNA]</scope>
    <source>
        <strain evidence="1 2">J5</strain>
    </source>
</reference>
<proteinExistence type="predicted"/>
<organism evidence="1 2">
    <name type="scientific">Bradyrhizobium japonicum</name>
    <dbReference type="NCBI Taxonomy" id="375"/>
    <lineage>
        <taxon>Bacteria</taxon>
        <taxon>Pseudomonadati</taxon>
        <taxon>Pseudomonadota</taxon>
        <taxon>Alphaproteobacteria</taxon>
        <taxon>Hyphomicrobiales</taxon>
        <taxon>Nitrobacteraceae</taxon>
        <taxon>Bradyrhizobium</taxon>
    </lineage>
</organism>
<dbReference type="Proteomes" id="UP000181962">
    <property type="component" value="Chromosome"/>
</dbReference>
<sequence length="476" mass="49428">MVPFSIDRMTSDLGHTNHTPPNATYWQLLASKGDAGATGSTGAAGANAPTYGGTSTTSLAIGTGSKAFTTQAGLAYQNGARVRASSAANTANWMEGLVTYSGTTLTMTSDKTGGSGTLADWNFNVVGQPGAGDLSSANNLSDVASAQTSRGNLGVLSPPQGRLTLVSATPVMTTTQSAKTTLYYALYNGNQVPIYDGTKLTMTTFAELSIATTDITKNPAAIGASKVNDWFVWNDSGTLRLPHGPDWTSDTVRSAGTALGQVNGIWLNNQAITNGPAAWRGGTTRSNASSQLDWILGGSGSGGVAGYLGVWNAYNRVTASAAAIDSGLAYTYSSATVRQARASAGNQVSAVFGLAEDATQISYASRIGLVTNSAAAVSGIGVDATNVFIGQGVLAGGRILLRSVEQPRTRLRHYWVCTCSQPTNRAMAPTPTTSTWQVRTRLASWRGCKIGATRMACGRASRQAILLSESRTTFHF</sequence>
<accession>A0A0N0BWV2</accession>
<name>A0A0N0BWV2_BRAJP</name>
<dbReference type="PATRIC" id="fig|375.38.peg.8095"/>
<evidence type="ECO:0000313" key="2">
    <source>
        <dbReference type="Proteomes" id="UP000181962"/>
    </source>
</evidence>
<gene>
    <name evidence="1" type="ORF">BKD09_47505</name>
</gene>
<dbReference type="KEGG" id="bjp:RN69_42865"/>
<protein>
    <submittedName>
        <fullName evidence="1">Uncharacterized protein</fullName>
    </submittedName>
</protein>
<dbReference type="AlphaFoldDB" id="A0A0N0BWV2"/>
<dbReference type="EMBL" id="CP017637">
    <property type="protein sequence ID" value="APG15954.1"/>
    <property type="molecule type" value="Genomic_DNA"/>
</dbReference>